<proteinExistence type="predicted"/>
<reference evidence="4 5" key="1">
    <citation type="submission" date="2019-09" db="EMBL/GenBank/DDBJ databases">
        <title>NBRP : Genome information of microbial organism related human and environment.</title>
        <authorList>
            <person name="Hattori M."/>
            <person name="Oshima K."/>
            <person name="Inaba H."/>
            <person name="Suda W."/>
            <person name="Sakamoto M."/>
            <person name="Iino T."/>
            <person name="Kitahara M."/>
            <person name="Oshida Y."/>
            <person name="Iida T."/>
            <person name="Kudo T."/>
            <person name="Itoh T."/>
            <person name="Ohkuma M."/>
        </authorList>
    </citation>
    <scope>NUCLEOTIDE SEQUENCE [LARGE SCALE GENOMIC DNA]</scope>
    <source>
        <strain evidence="4 5">Mie-1</strain>
    </source>
</reference>
<evidence type="ECO:0000313" key="5">
    <source>
        <dbReference type="Proteomes" id="UP000325187"/>
    </source>
</evidence>
<evidence type="ECO:0000256" key="2">
    <source>
        <dbReference type="SAM" id="MobiDB-lite"/>
    </source>
</evidence>
<comment type="subcellular location">
    <subcellularLocation>
        <location evidence="1">Cell envelope</location>
    </subcellularLocation>
</comment>
<dbReference type="Pfam" id="PF07940">
    <property type="entry name" value="Hepar_II_III_C"/>
    <property type="match status" value="1"/>
</dbReference>
<dbReference type="GO" id="GO:0016829">
    <property type="term" value="F:lyase activity"/>
    <property type="evidence" value="ECO:0007669"/>
    <property type="project" value="InterPro"/>
</dbReference>
<evidence type="ECO:0000256" key="1">
    <source>
        <dbReference type="ARBA" id="ARBA00004196"/>
    </source>
</evidence>
<accession>A0A5A7MZT6</accession>
<evidence type="ECO:0000259" key="3">
    <source>
        <dbReference type="Pfam" id="PF07940"/>
    </source>
</evidence>
<dbReference type="Proteomes" id="UP000325187">
    <property type="component" value="Unassembled WGS sequence"/>
</dbReference>
<feature type="region of interest" description="Disordered" evidence="2">
    <location>
        <begin position="581"/>
        <end position="603"/>
    </location>
</feature>
<dbReference type="InterPro" id="IPR008929">
    <property type="entry name" value="Chondroitin_lyas"/>
</dbReference>
<protein>
    <submittedName>
        <fullName evidence="4">Heparinase II/III family protein</fullName>
    </submittedName>
</protein>
<feature type="compositionally biased region" description="Polar residues" evidence="2">
    <location>
        <begin position="583"/>
        <end position="595"/>
    </location>
</feature>
<dbReference type="Gene3D" id="2.70.98.70">
    <property type="match status" value="1"/>
</dbReference>
<dbReference type="Gene3D" id="1.50.10.100">
    <property type="entry name" value="Chondroitin AC/alginate lyase"/>
    <property type="match status" value="1"/>
</dbReference>
<gene>
    <name evidence="4" type="ORF">JCM17845_21360</name>
</gene>
<evidence type="ECO:0000313" key="4">
    <source>
        <dbReference type="EMBL" id="GER01513.1"/>
    </source>
</evidence>
<comment type="caution">
    <text evidence="4">The sequence shown here is derived from an EMBL/GenBank/DDBJ whole genome shotgun (WGS) entry which is preliminary data.</text>
</comment>
<dbReference type="AlphaFoldDB" id="A0A5A7MZT6"/>
<organism evidence="4 5">
    <name type="scientific">Iodidimonas gelatinilytica</name>
    <dbReference type="NCBI Taxonomy" id="1236966"/>
    <lineage>
        <taxon>Bacteria</taxon>
        <taxon>Pseudomonadati</taxon>
        <taxon>Pseudomonadota</taxon>
        <taxon>Alphaproteobacteria</taxon>
        <taxon>Iodidimonadales</taxon>
        <taxon>Iodidimonadaceae</taxon>
        <taxon>Iodidimonas</taxon>
    </lineage>
</organism>
<dbReference type="RefSeq" id="WP_150002553.1">
    <property type="nucleotide sequence ID" value="NZ_BKCM01000011.1"/>
</dbReference>
<feature type="domain" description="Heparinase II/III-like C-terminal" evidence="3">
    <location>
        <begin position="332"/>
        <end position="567"/>
    </location>
</feature>
<keyword evidence="5" id="KW-1185">Reference proteome</keyword>
<sequence>MNNPAAIKMKPADPVHQEQRLLTRPMADSLVDRLKAGLGQRLRGWAYGTLLYEWRLKGRHPLKLLGSPDDPWPGNPQAGDALLAGYMVMGDDRLEVDDPAFWPKAAQKPALRRYAFGFHWLRDLAHMVDQKRARTIAERLMRGWLARYHRYHFEAWTPVETAQRLGFWLLHAPLILSSDDLVYRSAVLNAMARQARHLARVAGDSPSGAPLVDVAGGLILCGLYLPHGMGLRAKGEALLRRALAAFVLADGGVMTRCPDDVLSVMKSLIIVRDAYMSQQEEPLLDIQHALDRMAPFLRALRHEDGRLAHINGGGAEPLGLVSRILDRSGTTGQALDYAPYSGLMRMKARGLLVLFDAMPPAPSGRDMRGHAGALSFELADGGARIVTNIGPVPDGAKILAPDMAALVRTTAAHSTLVVDNRNSTELRDGVLGDGVNSIEISRSQSADGLSISARHDGYRRRLKLDHRRSLTMSARGDKLEGCDELLPQGRIPRGGIDFDLRFHLHPRITASVTQGGSAVLLRLSDRHGWLFRLEGGSAELEDSLYMQEAVPLQSQQIVVKGTVRRDEACKILWQFERLGAAKSQPQSSDNATVLEQTREESAP</sequence>
<dbReference type="InterPro" id="IPR012480">
    <property type="entry name" value="Hepar_II_III_C"/>
</dbReference>
<name>A0A5A7MZT6_9PROT</name>
<dbReference type="EMBL" id="BKCM01000011">
    <property type="protein sequence ID" value="GER01513.1"/>
    <property type="molecule type" value="Genomic_DNA"/>
</dbReference>
<dbReference type="GO" id="GO:0030313">
    <property type="term" value="C:cell envelope"/>
    <property type="evidence" value="ECO:0007669"/>
    <property type="project" value="UniProtKB-SubCell"/>
</dbReference>